<feature type="domain" description="Anti-sigma factor NepR" evidence="1">
    <location>
        <begin position="32"/>
        <end position="64"/>
    </location>
</feature>
<dbReference type="STRING" id="1572751.PK98_09900"/>
<proteinExistence type="predicted"/>
<sequence length="66" mass="7127">MVGAEKKDSLMAGRTATHAVTRMGSNDGGSGPEWATGLKRLYDQVVDEPIPDSFMDLLSKLDDTSR</sequence>
<dbReference type="InterPro" id="IPR041649">
    <property type="entry name" value="NepR"/>
</dbReference>
<protein>
    <recommendedName>
        <fullName evidence="1">Anti-sigma factor NepR domain-containing protein</fullName>
    </recommendedName>
</protein>
<gene>
    <name evidence="2" type="ORF">PK98_09900</name>
</gene>
<dbReference type="EMBL" id="JTDN01000002">
    <property type="protein sequence ID" value="KHL24378.1"/>
    <property type="molecule type" value="Genomic_DNA"/>
</dbReference>
<evidence type="ECO:0000313" key="3">
    <source>
        <dbReference type="Proteomes" id="UP000030988"/>
    </source>
</evidence>
<evidence type="ECO:0000259" key="1">
    <source>
        <dbReference type="Pfam" id="PF18557"/>
    </source>
</evidence>
<dbReference type="Pfam" id="PF18557">
    <property type="entry name" value="NepR"/>
    <property type="match status" value="1"/>
</dbReference>
<accession>A0A0B2BS19</accession>
<evidence type="ECO:0000313" key="2">
    <source>
        <dbReference type="EMBL" id="KHL24378.1"/>
    </source>
</evidence>
<dbReference type="Proteomes" id="UP000030988">
    <property type="component" value="Unassembled WGS sequence"/>
</dbReference>
<reference evidence="2 3" key="1">
    <citation type="submission" date="2014-11" db="EMBL/GenBank/DDBJ databases">
        <title>Draft genome sequence of Kirrobacter mercurialis.</title>
        <authorList>
            <person name="Coil D.A."/>
            <person name="Eisen J.A."/>
        </authorList>
    </citation>
    <scope>NUCLEOTIDE SEQUENCE [LARGE SCALE GENOMIC DNA]</scope>
    <source>
        <strain evidence="2 3">Coronado</strain>
    </source>
</reference>
<name>A0A0B2BS19_9SPHN</name>
<keyword evidence="3" id="KW-1185">Reference proteome</keyword>
<comment type="caution">
    <text evidence="2">The sequence shown here is derived from an EMBL/GenBank/DDBJ whole genome shotgun (WGS) entry which is preliminary data.</text>
</comment>
<organism evidence="2 3">
    <name type="scientific">Croceibacterium mercuriale</name>
    <dbReference type="NCBI Taxonomy" id="1572751"/>
    <lineage>
        <taxon>Bacteria</taxon>
        <taxon>Pseudomonadati</taxon>
        <taxon>Pseudomonadota</taxon>
        <taxon>Alphaproteobacteria</taxon>
        <taxon>Sphingomonadales</taxon>
        <taxon>Erythrobacteraceae</taxon>
        <taxon>Croceibacterium</taxon>
    </lineage>
</organism>
<dbReference type="AlphaFoldDB" id="A0A0B2BS19"/>